<dbReference type="Proteomes" id="UP000277212">
    <property type="component" value="Unassembled WGS sequence"/>
</dbReference>
<dbReference type="OrthoDB" id="5121955at2759"/>
<evidence type="ECO:0000313" key="2">
    <source>
        <dbReference type="EMBL" id="RMJ07495.1"/>
    </source>
</evidence>
<dbReference type="STRING" id="2010991.A0A3M2RRM6"/>
<feature type="region of interest" description="Disordered" evidence="1">
    <location>
        <begin position="1"/>
        <end position="22"/>
    </location>
</feature>
<sequence length="135" mass="14999">MSSPIDAPSKPSPLAKKRRKPSLQGLPVVSQAVPSRPYLDEILQQDFRYVHPLAGFWEMYHNAEAGPQVPPIVLQSVLFTACSFDSPGMLEELEHASVRSARRALYDQARWPYSFETGHSKLNIAQAALILDAVV</sequence>
<protein>
    <recommendedName>
        <fullName evidence="4">Transcription factor domain-containing protein</fullName>
    </recommendedName>
</protein>
<name>A0A3M2RRM6_9HYPO</name>
<dbReference type="PANTHER" id="PTHR47425">
    <property type="entry name" value="FARB-RELATED"/>
    <property type="match status" value="1"/>
</dbReference>
<evidence type="ECO:0000256" key="1">
    <source>
        <dbReference type="SAM" id="MobiDB-lite"/>
    </source>
</evidence>
<gene>
    <name evidence="2" type="ORF">CDV36_012915</name>
</gene>
<organism evidence="2 3">
    <name type="scientific">Fusarium kuroshium</name>
    <dbReference type="NCBI Taxonomy" id="2010991"/>
    <lineage>
        <taxon>Eukaryota</taxon>
        <taxon>Fungi</taxon>
        <taxon>Dikarya</taxon>
        <taxon>Ascomycota</taxon>
        <taxon>Pezizomycotina</taxon>
        <taxon>Sordariomycetes</taxon>
        <taxon>Hypocreomycetidae</taxon>
        <taxon>Hypocreales</taxon>
        <taxon>Nectriaceae</taxon>
        <taxon>Fusarium</taxon>
        <taxon>Fusarium solani species complex</taxon>
    </lineage>
</organism>
<accession>A0A3M2RRM6</accession>
<dbReference type="AlphaFoldDB" id="A0A3M2RRM6"/>
<evidence type="ECO:0008006" key="4">
    <source>
        <dbReference type="Google" id="ProtNLM"/>
    </source>
</evidence>
<keyword evidence="3" id="KW-1185">Reference proteome</keyword>
<proteinExistence type="predicted"/>
<dbReference type="PANTHER" id="PTHR47425:SF2">
    <property type="entry name" value="FARB-RELATED"/>
    <property type="match status" value="1"/>
</dbReference>
<comment type="caution">
    <text evidence="2">The sequence shown here is derived from an EMBL/GenBank/DDBJ whole genome shotgun (WGS) entry which is preliminary data.</text>
</comment>
<evidence type="ECO:0000313" key="3">
    <source>
        <dbReference type="Proteomes" id="UP000277212"/>
    </source>
</evidence>
<dbReference type="EMBL" id="NKUJ01000338">
    <property type="protein sequence ID" value="RMJ07495.1"/>
    <property type="molecule type" value="Genomic_DNA"/>
</dbReference>
<dbReference type="InterPro" id="IPR052761">
    <property type="entry name" value="Fungal_Detox/Toxin_TFs"/>
</dbReference>
<reference evidence="2 3" key="1">
    <citation type="submission" date="2017-06" db="EMBL/GenBank/DDBJ databases">
        <title>Comparative genomic analysis of Ambrosia Fusariam Clade fungi.</title>
        <authorList>
            <person name="Stajich J.E."/>
            <person name="Carrillo J."/>
            <person name="Kijimoto T."/>
            <person name="Eskalen A."/>
            <person name="O'Donnell K."/>
            <person name="Kasson M."/>
        </authorList>
    </citation>
    <scope>NUCLEOTIDE SEQUENCE [LARGE SCALE GENOMIC DNA]</scope>
    <source>
        <strain evidence="2">UCR3666</strain>
    </source>
</reference>